<keyword evidence="5 11" id="KW-0479">Metal-binding</keyword>
<evidence type="ECO:0000256" key="13">
    <source>
        <dbReference type="PIRSR" id="PIRSR006816-2"/>
    </source>
</evidence>
<comment type="similarity">
    <text evidence="1 11">Belongs to the PyrK family.</text>
</comment>
<keyword evidence="8 11" id="KW-0249">Electron transport</keyword>
<keyword evidence="2 11" id="KW-0813">Transport</keyword>
<comment type="cofactor">
    <cofactor evidence="11 12">
        <name>FAD</name>
        <dbReference type="ChEBI" id="CHEBI:57692"/>
    </cofactor>
    <text evidence="11 12">Binds 1 FAD per subunit.</text>
</comment>
<dbReference type="GO" id="GO:0016491">
    <property type="term" value="F:oxidoreductase activity"/>
    <property type="evidence" value="ECO:0007669"/>
    <property type="project" value="InterPro"/>
</dbReference>
<feature type="binding site" evidence="11 13">
    <location>
        <position position="222"/>
    </location>
    <ligand>
        <name>[2Fe-2S] cluster</name>
        <dbReference type="ChEBI" id="CHEBI:190135"/>
    </ligand>
</feature>
<keyword evidence="7 11" id="KW-0665">Pyrimidine biosynthesis</keyword>
<dbReference type="GO" id="GO:0051537">
    <property type="term" value="F:2 iron, 2 sulfur cluster binding"/>
    <property type="evidence" value="ECO:0007669"/>
    <property type="project" value="UniProtKB-KW"/>
</dbReference>
<feature type="binding site" evidence="11 12">
    <location>
        <begin position="67"/>
        <end position="69"/>
    </location>
    <ligand>
        <name>FAD</name>
        <dbReference type="ChEBI" id="CHEBI:57692"/>
    </ligand>
</feature>
<keyword evidence="3 11" id="KW-0285">Flavoprotein</keyword>
<keyword evidence="4 11" id="KW-0001">2Fe-2S</keyword>
<dbReference type="AlphaFoldDB" id="A0A3R6P261"/>
<dbReference type="Gene3D" id="2.10.240.10">
    <property type="entry name" value="Dihydroorotate dehydrogenase, electron transfer subunit"/>
    <property type="match status" value="1"/>
</dbReference>
<dbReference type="InterPro" id="IPR017938">
    <property type="entry name" value="Riboflavin_synthase-like_b-brl"/>
</dbReference>
<dbReference type="SUPFAM" id="SSF63380">
    <property type="entry name" value="Riboflavin synthase domain-like"/>
    <property type="match status" value="1"/>
</dbReference>
<protein>
    <recommendedName>
        <fullName evidence="11">Dihydroorotate dehydrogenase B (NAD(+)), electron transfer subunit</fullName>
    </recommendedName>
    <alternativeName>
        <fullName evidence="11">Dihydroorotate oxidase B, electron transfer subunit</fullName>
    </alternativeName>
</protein>
<keyword evidence="9 11" id="KW-0408">Iron</keyword>
<keyword evidence="6 11" id="KW-0274">FAD</keyword>
<dbReference type="InterPro" id="IPR017927">
    <property type="entry name" value="FAD-bd_FR_type"/>
</dbReference>
<organism evidence="15 16">
    <name type="scientific">Roseburia intestinalis</name>
    <dbReference type="NCBI Taxonomy" id="166486"/>
    <lineage>
        <taxon>Bacteria</taxon>
        <taxon>Bacillati</taxon>
        <taxon>Bacillota</taxon>
        <taxon>Clostridia</taxon>
        <taxon>Lachnospirales</taxon>
        <taxon>Lachnospiraceae</taxon>
        <taxon>Roseburia</taxon>
    </lineage>
</organism>
<evidence type="ECO:0000313" key="16">
    <source>
        <dbReference type="Proteomes" id="UP000283586"/>
    </source>
</evidence>
<dbReference type="Pfam" id="PF10418">
    <property type="entry name" value="DHODB_Fe-S_bind"/>
    <property type="match status" value="1"/>
</dbReference>
<reference evidence="15 16" key="1">
    <citation type="submission" date="2018-08" db="EMBL/GenBank/DDBJ databases">
        <title>A genome reference for cultivated species of the human gut microbiota.</title>
        <authorList>
            <person name="Zou Y."/>
            <person name="Xue W."/>
            <person name="Luo G."/>
        </authorList>
    </citation>
    <scope>NUCLEOTIDE SEQUENCE [LARGE SCALE GENOMIC DNA]</scope>
    <source>
        <strain evidence="15 16">AF31-21AC</strain>
    </source>
</reference>
<evidence type="ECO:0000256" key="11">
    <source>
        <dbReference type="HAMAP-Rule" id="MF_01211"/>
    </source>
</evidence>
<dbReference type="InterPro" id="IPR019480">
    <property type="entry name" value="Dihydroorotate_DH_Fe-S-bd"/>
</dbReference>
<name>A0A3R6P261_9FIRM</name>
<dbReference type="PANTHER" id="PTHR43513:SF3">
    <property type="entry name" value="DIHYDROOROTATE DEHYDROGENASE B (NAD(+)), ELECTRON TRANSFER SUBUNIT-RELATED"/>
    <property type="match status" value="1"/>
</dbReference>
<evidence type="ECO:0000256" key="12">
    <source>
        <dbReference type="PIRSR" id="PIRSR006816-1"/>
    </source>
</evidence>
<evidence type="ECO:0000256" key="6">
    <source>
        <dbReference type="ARBA" id="ARBA00022827"/>
    </source>
</evidence>
<evidence type="ECO:0000256" key="9">
    <source>
        <dbReference type="ARBA" id="ARBA00023004"/>
    </source>
</evidence>
<dbReference type="EMBL" id="QRQN01000032">
    <property type="protein sequence ID" value="RHN03653.1"/>
    <property type="molecule type" value="Genomic_DNA"/>
</dbReference>
<dbReference type="InterPro" id="IPR023455">
    <property type="entry name" value="Dihydroorotate_DHASE_ETsu"/>
</dbReference>
<comment type="cofactor">
    <cofactor evidence="11">
        <name>[2Fe-2S] cluster</name>
        <dbReference type="ChEBI" id="CHEBI:190135"/>
    </cofactor>
    <text evidence="11">Binds 1 [2Fe-2S] cluster per subunit.</text>
</comment>
<evidence type="ECO:0000259" key="14">
    <source>
        <dbReference type="PROSITE" id="PS51384"/>
    </source>
</evidence>
<dbReference type="PROSITE" id="PS51384">
    <property type="entry name" value="FAD_FR"/>
    <property type="match status" value="1"/>
</dbReference>
<dbReference type="InterPro" id="IPR037117">
    <property type="entry name" value="Dihydroorotate_DH_ele_sf"/>
</dbReference>
<proteinExistence type="inferred from homology"/>
<sequence>MNKYCLATIVNHEEITSGIWKMELAASEIAQTAGPGQFIMLYPPDKRNLLARPISLSAISEKSVTIVYRIAGKGTKQFSQLQKNDRIRIMGPLGNGFTLPDQATKSIVVGGGLGIPPLLELSKRLGGNTEVLLGYQDIPFMAEDFHRLGINVHIASQSGNYGLHGTVCDLLEKFNPSAGQVFACGPRQMLKSVSAWAKEHSIPIQVSMEERMACGIGACLGCGVKIQKPGEPDWKYLRVCKDGPVFSGEEVVWDE</sequence>
<feature type="domain" description="FAD-binding FR-type" evidence="14">
    <location>
        <begin position="2"/>
        <end position="99"/>
    </location>
</feature>
<feature type="binding site" evidence="11 13">
    <location>
        <position position="214"/>
    </location>
    <ligand>
        <name>[2Fe-2S] cluster</name>
        <dbReference type="ChEBI" id="CHEBI:190135"/>
    </ligand>
</feature>
<dbReference type="PIRSF" id="PIRSF006816">
    <property type="entry name" value="Cyc3_hyd_g"/>
    <property type="match status" value="1"/>
</dbReference>
<evidence type="ECO:0000256" key="3">
    <source>
        <dbReference type="ARBA" id="ARBA00022630"/>
    </source>
</evidence>
<feature type="binding site" evidence="11 12">
    <location>
        <begin position="74"/>
        <end position="75"/>
    </location>
    <ligand>
        <name>FAD</name>
        <dbReference type="ChEBI" id="CHEBI:57692"/>
    </ligand>
</feature>
<dbReference type="PANTHER" id="PTHR43513">
    <property type="entry name" value="DIHYDROOROTATE DEHYDROGENASE B (NAD(+)), ELECTRON TRANSFER SUBUNIT"/>
    <property type="match status" value="1"/>
</dbReference>
<dbReference type="Proteomes" id="UP000283586">
    <property type="component" value="Unassembled WGS sequence"/>
</dbReference>
<dbReference type="SUPFAM" id="SSF52343">
    <property type="entry name" value="Ferredoxin reductase-like, C-terminal NADP-linked domain"/>
    <property type="match status" value="1"/>
</dbReference>
<dbReference type="Gene3D" id="3.40.50.80">
    <property type="entry name" value="Nucleotide-binding domain of ferredoxin-NADP reductase (FNR) module"/>
    <property type="match status" value="1"/>
</dbReference>
<comment type="cofactor">
    <cofactor evidence="13">
        <name>[2Fe-2S] cluster</name>
        <dbReference type="ChEBI" id="CHEBI:190135"/>
    </cofactor>
    <text evidence="13">Binds 1 [2Fe-2S] cluster per subunit.</text>
</comment>
<comment type="caution">
    <text evidence="15">The sequence shown here is derived from an EMBL/GenBank/DDBJ whole genome shotgun (WGS) entry which is preliminary data.</text>
</comment>
<dbReference type="GO" id="GO:0044205">
    <property type="term" value="P:'de novo' UMP biosynthetic process"/>
    <property type="evidence" value="ECO:0007669"/>
    <property type="project" value="UniProtKB-UniRule"/>
</dbReference>
<feature type="binding site" evidence="11 13">
    <location>
        <position position="240"/>
    </location>
    <ligand>
        <name>[2Fe-2S] cluster</name>
        <dbReference type="ChEBI" id="CHEBI:190135"/>
    </ligand>
</feature>
<dbReference type="InterPro" id="IPR039261">
    <property type="entry name" value="FNR_nucleotide-bd"/>
</dbReference>
<dbReference type="UniPathway" id="UPA00070">
    <property type="reaction ID" value="UER00945"/>
</dbReference>
<comment type="subunit">
    <text evidence="11">Heterotetramer of 2 PyrK and 2 PyrD type B subunits.</text>
</comment>
<dbReference type="InterPro" id="IPR050353">
    <property type="entry name" value="PyrK_electron_transfer"/>
</dbReference>
<evidence type="ECO:0000313" key="15">
    <source>
        <dbReference type="EMBL" id="RHN03653.1"/>
    </source>
</evidence>
<dbReference type="GO" id="GO:0046872">
    <property type="term" value="F:metal ion binding"/>
    <property type="evidence" value="ECO:0007669"/>
    <property type="project" value="UniProtKB-KW"/>
</dbReference>
<comment type="function">
    <text evidence="11">Responsible for channeling the electrons from the oxidation of dihydroorotate from the FMN redox center in the PyrD type B subunit to the ultimate electron acceptor NAD(+).</text>
</comment>
<evidence type="ECO:0000256" key="8">
    <source>
        <dbReference type="ARBA" id="ARBA00022982"/>
    </source>
</evidence>
<dbReference type="GO" id="GO:0009055">
    <property type="term" value="F:electron transfer activity"/>
    <property type="evidence" value="ECO:0007669"/>
    <property type="project" value="UniProtKB-UniRule"/>
</dbReference>
<feature type="binding site" evidence="11 12">
    <location>
        <begin position="52"/>
        <end position="55"/>
    </location>
    <ligand>
        <name>FAD</name>
        <dbReference type="ChEBI" id="CHEBI:57692"/>
    </ligand>
</feature>
<feature type="binding site" evidence="11 13">
    <location>
        <position position="219"/>
    </location>
    <ligand>
        <name>[2Fe-2S] cluster</name>
        <dbReference type="ChEBI" id="CHEBI:190135"/>
    </ligand>
</feature>
<comment type="pathway">
    <text evidence="11">Pyrimidine metabolism; UMP biosynthesis via de novo pathway; orotate from (S)-dihydroorotate (NAD(+) route): step 1/1.</text>
</comment>
<keyword evidence="10 11" id="KW-0411">Iron-sulfur</keyword>
<dbReference type="CDD" id="cd06218">
    <property type="entry name" value="DHOD_e_trans"/>
    <property type="match status" value="1"/>
</dbReference>
<evidence type="ECO:0000256" key="1">
    <source>
        <dbReference type="ARBA" id="ARBA00006422"/>
    </source>
</evidence>
<evidence type="ECO:0000256" key="5">
    <source>
        <dbReference type="ARBA" id="ARBA00022723"/>
    </source>
</evidence>
<evidence type="ECO:0000256" key="7">
    <source>
        <dbReference type="ARBA" id="ARBA00022975"/>
    </source>
</evidence>
<evidence type="ECO:0000256" key="4">
    <source>
        <dbReference type="ARBA" id="ARBA00022714"/>
    </source>
</evidence>
<evidence type="ECO:0000256" key="10">
    <source>
        <dbReference type="ARBA" id="ARBA00023014"/>
    </source>
</evidence>
<dbReference type="InterPro" id="IPR012165">
    <property type="entry name" value="Cyt_c3_hydrogenase_gsu"/>
</dbReference>
<gene>
    <name evidence="11" type="primary">pyrK</name>
    <name evidence="15" type="ORF">DWZ31_17955</name>
</gene>
<dbReference type="HAMAP" id="MF_01211">
    <property type="entry name" value="DHODB_Fe_S_bind"/>
    <property type="match status" value="1"/>
</dbReference>
<dbReference type="Gene3D" id="2.40.30.10">
    <property type="entry name" value="Translation factors"/>
    <property type="match status" value="1"/>
</dbReference>
<accession>A0A3R6P261</accession>
<evidence type="ECO:0000256" key="2">
    <source>
        <dbReference type="ARBA" id="ARBA00022448"/>
    </source>
</evidence>
<dbReference type="GO" id="GO:0050660">
    <property type="term" value="F:flavin adenine dinucleotide binding"/>
    <property type="evidence" value="ECO:0007669"/>
    <property type="project" value="InterPro"/>
</dbReference>